<dbReference type="Pfam" id="PF02743">
    <property type="entry name" value="dCache_1"/>
    <property type="match status" value="1"/>
</dbReference>
<dbReference type="SUPFAM" id="SSF103190">
    <property type="entry name" value="Sensory domain-like"/>
    <property type="match status" value="1"/>
</dbReference>
<keyword evidence="7" id="KW-0418">Kinase</keyword>
<reference evidence="7 8" key="1">
    <citation type="journal article" date="2011" name="PLoS Pathog.">
        <title>Dynamic evolution of pathogenicity revealed by sequencing and comparative genomics of 19 Pseudomonas syringae isolates.</title>
        <authorList>
            <person name="Baltrus D.A."/>
            <person name="Nishimura M.T."/>
            <person name="Romanchuk A."/>
            <person name="Chang J.H."/>
            <person name="Mukhtar M.S."/>
            <person name="Cherkis K."/>
            <person name="Roach J."/>
            <person name="Grant S.R."/>
            <person name="Jones C.D."/>
            <person name="Dangl J.L."/>
        </authorList>
    </citation>
    <scope>NUCLEOTIDE SEQUENCE [LARGE SCALE GENOMIC DNA]</scope>
    <source>
        <strain evidence="7 8">301020</strain>
    </source>
</reference>
<keyword evidence="4" id="KW-1133">Transmembrane helix</keyword>
<dbReference type="PANTHER" id="PTHR36152">
    <property type="entry name" value="CYTOPLASMIC PROTEIN-RELATED"/>
    <property type="match status" value="1"/>
</dbReference>
<keyword evidence="7" id="KW-0808">Transferase</keyword>
<evidence type="ECO:0000256" key="1">
    <source>
        <dbReference type="ARBA" id="ARBA00004651"/>
    </source>
</evidence>
<name>A0A656GIH8_PSEA0</name>
<dbReference type="SUPFAM" id="SSF141452">
    <property type="entry name" value="Hcp1-like"/>
    <property type="match status" value="1"/>
</dbReference>
<dbReference type="GO" id="GO:0005886">
    <property type="term" value="C:plasma membrane"/>
    <property type="evidence" value="ECO:0007669"/>
    <property type="project" value="UniProtKB-SubCell"/>
</dbReference>
<comment type="subcellular location">
    <subcellularLocation>
        <location evidence="1">Cell membrane</location>
        <topology evidence="1">Multi-pass membrane protein</topology>
    </subcellularLocation>
</comment>
<keyword evidence="5" id="KW-0472">Membrane</keyword>
<gene>
    <name evidence="7" type="ORF">PSYMO_30962</name>
</gene>
<dbReference type="Pfam" id="PF05638">
    <property type="entry name" value="T6SS_HCP"/>
    <property type="match status" value="1"/>
</dbReference>
<dbReference type="InterPro" id="IPR029151">
    <property type="entry name" value="Sensor-like_sf"/>
</dbReference>
<evidence type="ECO:0000313" key="8">
    <source>
        <dbReference type="Proteomes" id="UP000003465"/>
    </source>
</evidence>
<dbReference type="InterPro" id="IPR033479">
    <property type="entry name" value="dCache_1"/>
</dbReference>
<accession>A0A656GIH8</accession>
<protein>
    <submittedName>
        <fullName evidence="7">Sensor histidine kinase</fullName>
    </submittedName>
</protein>
<feature type="non-terminal residue" evidence="7">
    <location>
        <position position="253"/>
    </location>
</feature>
<dbReference type="AlphaFoldDB" id="A0A656GIH8"/>
<evidence type="ECO:0000256" key="5">
    <source>
        <dbReference type="ARBA" id="ARBA00023136"/>
    </source>
</evidence>
<feature type="domain" description="Cache" evidence="6">
    <location>
        <begin position="6"/>
        <end position="118"/>
    </location>
</feature>
<evidence type="ECO:0000259" key="6">
    <source>
        <dbReference type="Pfam" id="PF02743"/>
    </source>
</evidence>
<sequence>RRSGSRAIYVMDTTGRVLATSNWRDSDSYQGEDLSFRAYFKDAVRGLPGRFYGIGTTTGESGYYLAHGLEDKGRIIGVAVIKVRLEALEERWQRARLEAFVSDENGIIILSSDPARRLKSVRPLTPQDKERLARSLQYYWWPLNELVPLERETLSEGYENWIELQDFDLSANQTASATSTSSGGATSGRAYMSDMLVRKAVDNATPKLHEACCSGKHFKQVSVHVFRAGDPKVKYLEIKLEEVIISSFTLTGN</sequence>
<evidence type="ECO:0000256" key="3">
    <source>
        <dbReference type="ARBA" id="ARBA00022692"/>
    </source>
</evidence>
<dbReference type="PANTHER" id="PTHR36152:SF1">
    <property type="entry name" value="UBIQUITIN-LIKE DOMAIN-CONTAINING PROTEIN"/>
    <property type="match status" value="1"/>
</dbReference>
<evidence type="ECO:0000313" key="7">
    <source>
        <dbReference type="EMBL" id="EGH25603.1"/>
    </source>
</evidence>
<dbReference type="Gene3D" id="3.30.450.20">
    <property type="entry name" value="PAS domain"/>
    <property type="match status" value="1"/>
</dbReference>
<evidence type="ECO:0000256" key="2">
    <source>
        <dbReference type="ARBA" id="ARBA00022475"/>
    </source>
</evidence>
<keyword evidence="3" id="KW-0812">Transmembrane</keyword>
<proteinExistence type="predicted"/>
<dbReference type="GO" id="GO:0016301">
    <property type="term" value="F:kinase activity"/>
    <property type="evidence" value="ECO:0007669"/>
    <property type="project" value="UniProtKB-KW"/>
</dbReference>
<feature type="non-terminal residue" evidence="7">
    <location>
        <position position="1"/>
    </location>
</feature>
<evidence type="ECO:0000256" key="4">
    <source>
        <dbReference type="ARBA" id="ARBA00022989"/>
    </source>
</evidence>
<dbReference type="InterPro" id="IPR008514">
    <property type="entry name" value="T6SS_Hcp"/>
</dbReference>
<keyword evidence="2" id="KW-1003">Cell membrane</keyword>
<dbReference type="Gene3D" id="2.30.110.20">
    <property type="entry name" value="Hcp1-like"/>
    <property type="match status" value="1"/>
</dbReference>
<comment type="caution">
    <text evidence="7">The sequence shown here is derived from an EMBL/GenBank/DDBJ whole genome shotgun (WGS) entry which is preliminary data.</text>
</comment>
<dbReference type="InterPro" id="IPR053165">
    <property type="entry name" value="HSI-I_assembly_Hcp1"/>
</dbReference>
<dbReference type="InterPro" id="IPR036624">
    <property type="entry name" value="Hcp1-lik_sf"/>
</dbReference>
<dbReference type="Proteomes" id="UP000003465">
    <property type="component" value="Unassembled WGS sequence"/>
</dbReference>
<organism evidence="7 8">
    <name type="scientific">Pseudomonas amygdali pv. mori str. 301020</name>
    <dbReference type="NCBI Taxonomy" id="629261"/>
    <lineage>
        <taxon>Bacteria</taxon>
        <taxon>Pseudomonadati</taxon>
        <taxon>Pseudomonadota</taxon>
        <taxon>Gammaproteobacteria</taxon>
        <taxon>Pseudomonadales</taxon>
        <taxon>Pseudomonadaceae</taxon>
        <taxon>Pseudomonas</taxon>
        <taxon>Pseudomonas amygdali</taxon>
    </lineage>
</organism>
<dbReference type="EMBL" id="AEAG01001448">
    <property type="protein sequence ID" value="EGH25603.1"/>
    <property type="molecule type" value="Genomic_DNA"/>
</dbReference>
<dbReference type="CDD" id="cd12914">
    <property type="entry name" value="PDC1_DGC_like"/>
    <property type="match status" value="1"/>
</dbReference>